<dbReference type="InterPro" id="IPR018076">
    <property type="entry name" value="T2SS_GspF_dom"/>
</dbReference>
<feature type="transmembrane region" description="Helical" evidence="7">
    <location>
        <begin position="165"/>
        <end position="188"/>
    </location>
</feature>
<dbReference type="InterPro" id="IPR042094">
    <property type="entry name" value="T2SS_GspF_sf"/>
</dbReference>
<keyword evidence="10" id="KW-1185">Reference proteome</keyword>
<feature type="transmembrane region" description="Helical" evidence="7">
    <location>
        <begin position="373"/>
        <end position="396"/>
    </location>
</feature>
<dbReference type="STRING" id="1603606.DSOUD_0480"/>
<evidence type="ECO:0000256" key="7">
    <source>
        <dbReference type="SAM" id="Phobius"/>
    </source>
</evidence>
<dbReference type="PANTHER" id="PTHR30012:SF0">
    <property type="entry name" value="TYPE II SECRETION SYSTEM PROTEIN F-RELATED"/>
    <property type="match status" value="1"/>
</dbReference>
<dbReference type="Pfam" id="PF00482">
    <property type="entry name" value="T2SSF"/>
    <property type="match status" value="2"/>
</dbReference>
<dbReference type="PATRIC" id="fig|1603606.3.peg.519"/>
<dbReference type="GO" id="GO:0005886">
    <property type="term" value="C:plasma membrane"/>
    <property type="evidence" value="ECO:0007669"/>
    <property type="project" value="UniProtKB-SubCell"/>
</dbReference>
<dbReference type="PANTHER" id="PTHR30012">
    <property type="entry name" value="GENERAL SECRETION PATHWAY PROTEIN"/>
    <property type="match status" value="1"/>
</dbReference>
<dbReference type="AlphaFoldDB" id="A0A0M4CZ77"/>
<evidence type="ECO:0000313" key="10">
    <source>
        <dbReference type="Proteomes" id="UP000057158"/>
    </source>
</evidence>
<dbReference type="EMBL" id="CP010802">
    <property type="protein sequence ID" value="ALC15271.1"/>
    <property type="molecule type" value="Genomic_DNA"/>
</dbReference>
<proteinExistence type="inferred from homology"/>
<evidence type="ECO:0000256" key="3">
    <source>
        <dbReference type="ARBA" id="ARBA00022475"/>
    </source>
</evidence>
<keyword evidence="4 7" id="KW-0812">Transmembrane</keyword>
<evidence type="ECO:0000313" key="9">
    <source>
        <dbReference type="EMBL" id="ALC15271.1"/>
    </source>
</evidence>
<evidence type="ECO:0000259" key="8">
    <source>
        <dbReference type="Pfam" id="PF00482"/>
    </source>
</evidence>
<comment type="similarity">
    <text evidence="2">Belongs to the GSP F family.</text>
</comment>
<sequence>MALYSYRAIDLSSTVQIGKLAAQSESALEKALGMQGLTLIDAEKCWSFNLARLGQGRYTESDLLDLTYLLRLVVISGISLVSGLQDVISGGGKKKLIPAFRSLSSAVESGMPLSEAMAERADIFPYYYLQMIRAGEISGTLEHSLEYLMSYLEWQVEFKKSTRSLLVYPSVVLSFMGVLATILFVFVFPALLKVLSGLKTDLPLPTRIVMGISNFAQNYFLLILVLLIVGAFAYRMLVKIPPIRLGVDRIFLRLPLIGDLAKKINLSRYFKTLATLQASGLDIQASFSTAAAVVNNRELQARLARVTEAILGGGSISQALIDTRAVPGLVISMVSLGEKTGNLDSALSRASDIFDKEVRETVKRLFAAMEPMIVVLLGAMMLVVLLSIFLPIYGIVGSIRVR</sequence>
<evidence type="ECO:0000256" key="5">
    <source>
        <dbReference type="ARBA" id="ARBA00022989"/>
    </source>
</evidence>
<feature type="domain" description="Type II secretion system protein GspF" evidence="8">
    <location>
        <begin position="271"/>
        <end position="391"/>
    </location>
</feature>
<dbReference type="RefSeq" id="WP_053549495.1">
    <property type="nucleotide sequence ID" value="NZ_CP010802.1"/>
</dbReference>
<organism evidence="9 10">
    <name type="scientific">Desulfuromonas soudanensis</name>
    <dbReference type="NCBI Taxonomy" id="1603606"/>
    <lineage>
        <taxon>Bacteria</taxon>
        <taxon>Pseudomonadati</taxon>
        <taxon>Thermodesulfobacteriota</taxon>
        <taxon>Desulfuromonadia</taxon>
        <taxon>Desulfuromonadales</taxon>
        <taxon>Desulfuromonadaceae</taxon>
        <taxon>Desulfuromonas</taxon>
    </lineage>
</organism>
<evidence type="ECO:0000256" key="1">
    <source>
        <dbReference type="ARBA" id="ARBA00004651"/>
    </source>
</evidence>
<accession>A0A0M4CZ77</accession>
<dbReference type="Gene3D" id="1.20.81.30">
    <property type="entry name" value="Type II secretion system (T2SS), domain F"/>
    <property type="match status" value="2"/>
</dbReference>
<dbReference type="InterPro" id="IPR003004">
    <property type="entry name" value="GspF/PilC"/>
</dbReference>
<comment type="subcellular location">
    <subcellularLocation>
        <location evidence="1">Cell membrane</location>
        <topology evidence="1">Multi-pass membrane protein</topology>
    </subcellularLocation>
</comment>
<reference evidence="9 10" key="1">
    <citation type="submission" date="2015-07" db="EMBL/GenBank/DDBJ databases">
        <title>Isolation and Genomic Characterization of a Novel Halophilic Metal-Reducing Deltaproteobacterium from the Deep Subsurface.</title>
        <authorList>
            <person name="Badalamenti J.P."/>
            <person name="Summers Z.M."/>
            <person name="Gralnick J.A."/>
            <person name="Bond D.R."/>
        </authorList>
    </citation>
    <scope>NUCLEOTIDE SEQUENCE [LARGE SCALE GENOMIC DNA]</scope>
    <source>
        <strain evidence="9 10">WTL</strain>
    </source>
</reference>
<evidence type="ECO:0000256" key="2">
    <source>
        <dbReference type="ARBA" id="ARBA00005745"/>
    </source>
</evidence>
<protein>
    <submittedName>
        <fullName evidence="9">Type II secretory pathway, component PulF</fullName>
    </submittedName>
</protein>
<dbReference type="Proteomes" id="UP000057158">
    <property type="component" value="Chromosome"/>
</dbReference>
<keyword evidence="3" id="KW-1003">Cell membrane</keyword>
<evidence type="ECO:0000256" key="4">
    <source>
        <dbReference type="ARBA" id="ARBA00022692"/>
    </source>
</evidence>
<name>A0A0M4CZ77_9BACT</name>
<keyword evidence="6 7" id="KW-0472">Membrane</keyword>
<dbReference type="KEGG" id="des:DSOUD_0480"/>
<dbReference type="OrthoDB" id="9805682at2"/>
<dbReference type="PRINTS" id="PR00812">
    <property type="entry name" value="BCTERIALGSPF"/>
</dbReference>
<gene>
    <name evidence="9" type="ORF">DSOUD_0480</name>
</gene>
<feature type="transmembrane region" description="Helical" evidence="7">
    <location>
        <begin position="208"/>
        <end position="234"/>
    </location>
</feature>
<feature type="domain" description="Type II secretion system protein GspF" evidence="8">
    <location>
        <begin position="70"/>
        <end position="189"/>
    </location>
</feature>
<evidence type="ECO:0000256" key="6">
    <source>
        <dbReference type="ARBA" id="ARBA00023136"/>
    </source>
</evidence>
<keyword evidence="5 7" id="KW-1133">Transmembrane helix</keyword>